<accession>A0A8J2KXZ4</accession>
<dbReference type="Pfam" id="PF00089">
    <property type="entry name" value="Trypsin"/>
    <property type="match status" value="1"/>
</dbReference>
<dbReference type="GO" id="GO:0004252">
    <property type="term" value="F:serine-type endopeptidase activity"/>
    <property type="evidence" value="ECO:0007669"/>
    <property type="project" value="InterPro"/>
</dbReference>
<dbReference type="OrthoDB" id="7954821at2759"/>
<sequence length="91" mass="10166">LLIVVGAKSGDILENGGDPHAKIFNVQKIVIPETYNAVTFNSDIALIQLSGEVELSDYITPVCWPSRRNADHRLLERIHLEYSTTIKGYVK</sequence>
<dbReference type="PANTHER" id="PTHR24252">
    <property type="entry name" value="ACROSIN-RELATED"/>
    <property type="match status" value="1"/>
</dbReference>
<dbReference type="AlphaFoldDB" id="A0A8J2KXZ4"/>
<gene>
    <name evidence="3" type="ORF">AFUS01_LOCUS35545</name>
</gene>
<evidence type="ECO:0000313" key="3">
    <source>
        <dbReference type="EMBL" id="CAG7825437.1"/>
    </source>
</evidence>
<feature type="non-terminal residue" evidence="3">
    <location>
        <position position="1"/>
    </location>
</feature>
<evidence type="ECO:0000313" key="4">
    <source>
        <dbReference type="Proteomes" id="UP000708208"/>
    </source>
</evidence>
<keyword evidence="1" id="KW-1015">Disulfide bond</keyword>
<name>A0A8J2KXZ4_9HEXA</name>
<evidence type="ECO:0000256" key="1">
    <source>
        <dbReference type="ARBA" id="ARBA00023157"/>
    </source>
</evidence>
<dbReference type="EMBL" id="CAJVCH010536271">
    <property type="protein sequence ID" value="CAG7825437.1"/>
    <property type="molecule type" value="Genomic_DNA"/>
</dbReference>
<dbReference type="GO" id="GO:0006508">
    <property type="term" value="P:proteolysis"/>
    <property type="evidence" value="ECO:0007669"/>
    <property type="project" value="InterPro"/>
</dbReference>
<evidence type="ECO:0000259" key="2">
    <source>
        <dbReference type="Pfam" id="PF00089"/>
    </source>
</evidence>
<keyword evidence="4" id="KW-1185">Reference proteome</keyword>
<comment type="caution">
    <text evidence="3">The sequence shown here is derived from an EMBL/GenBank/DDBJ whole genome shotgun (WGS) entry which is preliminary data.</text>
</comment>
<protein>
    <recommendedName>
        <fullName evidence="2">Peptidase S1 domain-containing protein</fullName>
    </recommendedName>
</protein>
<reference evidence="3" key="1">
    <citation type="submission" date="2021-06" db="EMBL/GenBank/DDBJ databases">
        <authorList>
            <person name="Hodson N. C."/>
            <person name="Mongue J. A."/>
            <person name="Jaron S. K."/>
        </authorList>
    </citation>
    <scope>NUCLEOTIDE SEQUENCE</scope>
</reference>
<dbReference type="Proteomes" id="UP000708208">
    <property type="component" value="Unassembled WGS sequence"/>
</dbReference>
<proteinExistence type="predicted"/>
<organism evidence="3 4">
    <name type="scientific">Allacma fusca</name>
    <dbReference type="NCBI Taxonomy" id="39272"/>
    <lineage>
        <taxon>Eukaryota</taxon>
        <taxon>Metazoa</taxon>
        <taxon>Ecdysozoa</taxon>
        <taxon>Arthropoda</taxon>
        <taxon>Hexapoda</taxon>
        <taxon>Collembola</taxon>
        <taxon>Symphypleona</taxon>
        <taxon>Sminthuridae</taxon>
        <taxon>Allacma</taxon>
    </lineage>
</organism>
<dbReference type="InterPro" id="IPR001254">
    <property type="entry name" value="Trypsin_dom"/>
</dbReference>
<dbReference type="PANTHER" id="PTHR24252:SF7">
    <property type="entry name" value="HYALIN"/>
    <property type="match status" value="1"/>
</dbReference>
<feature type="domain" description="Peptidase S1" evidence="2">
    <location>
        <begin position="19"/>
        <end position="68"/>
    </location>
</feature>